<feature type="compositionally biased region" description="Polar residues" evidence="4">
    <location>
        <begin position="71"/>
        <end position="81"/>
    </location>
</feature>
<sequence length="549" mass="59958">MHVDRLTAGQRLTKITETYTMKDSRTKKRSKKTNAATFFYCAFTLPALTLGASAYADDVVLEPTSDTTKTQTLAQTLSSPVQRSQASSATQTSQANTAGKRRADQGGQVRNDQPDTTNAIVNAEADQTVTPPTPPSSQAASKGLIADSHLNLQFRNYSDYFQAPTAIYRHAWIQGAQVNYESGFTQGPVGFGVDASLFAALKLDGGNGAGNMVHVGKDGGGSQQLAWAYPGMYDIKGRISETVVKYGLQIVTNPFLEPHDNRALPPTFLGVSMVSNDLVHTTLEAGSFTKVDARGHTNLTNLTTSYGGTRIDRLTYVGGTWHYAKNGEMALYADQADDVWRQYYGSVAQSFGDPTTIKWSGLANIYSTHDTGASRQGHINSNAYSLSVSAQHGPHALLLGYQQVLGDQFFDYVNETNGIYLTNSMDVDYNAPHEQSLQLRYTFDGKYAGLPGLKAMFWGEYGWGADASAGAAENASASAPLHNLYWKNGEPVHGHHHEFGFIPSYTLQSGRFKDTKVTFIAMWHNASRYYSDGNNMEYRLVVNVPVKVF</sequence>
<feature type="region of interest" description="Disordered" evidence="4">
    <location>
        <begin position="71"/>
        <end position="115"/>
    </location>
</feature>
<evidence type="ECO:0000313" key="6">
    <source>
        <dbReference type="EMBL" id="CAE6760328.1"/>
    </source>
</evidence>
<evidence type="ECO:0000256" key="3">
    <source>
        <dbReference type="ARBA" id="ARBA00022729"/>
    </source>
</evidence>
<dbReference type="Pfam" id="PF03573">
    <property type="entry name" value="OprD"/>
    <property type="match status" value="1"/>
</dbReference>
<accession>A0ABM8RLX7</accession>
<evidence type="ECO:0000256" key="4">
    <source>
        <dbReference type="SAM" id="MobiDB-lite"/>
    </source>
</evidence>
<evidence type="ECO:0000313" key="7">
    <source>
        <dbReference type="Proteomes" id="UP000672526"/>
    </source>
</evidence>
<dbReference type="EMBL" id="CAJNBK010000008">
    <property type="protein sequence ID" value="CAE6760328.1"/>
    <property type="molecule type" value="Genomic_DNA"/>
</dbReference>
<keyword evidence="2" id="KW-0813">Transport</keyword>
<proteinExistence type="inferred from homology"/>
<comment type="similarity">
    <text evidence="1">Belongs to the outer membrane porin (Opr) (TC 1.B.25) family.</text>
</comment>
<keyword evidence="3" id="KW-0732">Signal</keyword>
<keyword evidence="7" id="KW-1185">Reference proteome</keyword>
<dbReference type="InterPro" id="IPR023614">
    <property type="entry name" value="Porin_dom_sf"/>
</dbReference>
<feature type="compositionally biased region" description="Low complexity" evidence="4">
    <location>
        <begin position="82"/>
        <end position="98"/>
    </location>
</feature>
<dbReference type="PANTHER" id="PTHR34596">
    <property type="entry name" value="CHITOPORIN"/>
    <property type="match status" value="1"/>
</dbReference>
<protein>
    <recommendedName>
        <fullName evidence="8">Outer membrane porin, OprD family</fullName>
    </recommendedName>
</protein>
<gene>
    <name evidence="6" type="ORF">R69888_03382</name>
</gene>
<dbReference type="Gene3D" id="2.40.160.10">
    <property type="entry name" value="Porin"/>
    <property type="match status" value="1"/>
</dbReference>
<keyword evidence="5" id="KW-1133">Transmembrane helix</keyword>
<organism evidence="6 7">
    <name type="scientific">Paraburkholderia haematera</name>
    <dbReference type="NCBI Taxonomy" id="2793077"/>
    <lineage>
        <taxon>Bacteria</taxon>
        <taxon>Pseudomonadati</taxon>
        <taxon>Pseudomonadota</taxon>
        <taxon>Betaproteobacteria</taxon>
        <taxon>Burkholderiales</taxon>
        <taxon>Burkholderiaceae</taxon>
        <taxon>Paraburkholderia</taxon>
    </lineage>
</organism>
<dbReference type="PANTHER" id="PTHR34596:SF2">
    <property type="entry name" value="CHITOPORIN"/>
    <property type="match status" value="1"/>
</dbReference>
<comment type="caution">
    <text evidence="6">The sequence shown here is derived from an EMBL/GenBank/DDBJ whole genome shotgun (WGS) entry which is preliminary data.</text>
</comment>
<name>A0ABM8RLX7_9BURK</name>
<dbReference type="Proteomes" id="UP000672526">
    <property type="component" value="Unassembled WGS sequence"/>
</dbReference>
<keyword evidence="5" id="KW-0472">Membrane</keyword>
<keyword evidence="5" id="KW-0812">Transmembrane</keyword>
<reference evidence="6 7" key="1">
    <citation type="submission" date="2021-02" db="EMBL/GenBank/DDBJ databases">
        <authorList>
            <person name="Vanwijnsberghe S."/>
        </authorList>
    </citation>
    <scope>NUCLEOTIDE SEQUENCE [LARGE SCALE GENOMIC DNA]</scope>
    <source>
        <strain evidence="6 7">LMG 31837</strain>
    </source>
</reference>
<evidence type="ECO:0000256" key="1">
    <source>
        <dbReference type="ARBA" id="ARBA00009075"/>
    </source>
</evidence>
<evidence type="ECO:0008006" key="8">
    <source>
        <dbReference type="Google" id="ProtNLM"/>
    </source>
</evidence>
<evidence type="ECO:0000256" key="2">
    <source>
        <dbReference type="ARBA" id="ARBA00022448"/>
    </source>
</evidence>
<evidence type="ECO:0000256" key="5">
    <source>
        <dbReference type="SAM" id="Phobius"/>
    </source>
</evidence>
<feature type="transmembrane region" description="Helical" evidence="5">
    <location>
        <begin position="35"/>
        <end position="56"/>
    </location>
</feature>
<dbReference type="InterPro" id="IPR005318">
    <property type="entry name" value="OM_porin_bac"/>
</dbReference>